<gene>
    <name evidence="6" type="ORF">POM88_015860</name>
</gene>
<dbReference type="CDD" id="cd02248">
    <property type="entry name" value="Peptidase_C1A"/>
    <property type="match status" value="1"/>
</dbReference>
<dbReference type="EMBL" id="JAUIZM010000004">
    <property type="protein sequence ID" value="KAK1387682.1"/>
    <property type="molecule type" value="Genomic_DNA"/>
</dbReference>
<evidence type="ECO:0000259" key="5">
    <source>
        <dbReference type="SMART" id="SM00848"/>
    </source>
</evidence>
<dbReference type="InterPro" id="IPR013201">
    <property type="entry name" value="Prot_inhib_I29"/>
</dbReference>
<dbReference type="AlphaFoldDB" id="A0AAD8IKY7"/>
<dbReference type="SUPFAM" id="SSF54001">
    <property type="entry name" value="Cysteine proteinases"/>
    <property type="match status" value="1"/>
</dbReference>
<evidence type="ECO:0000256" key="2">
    <source>
        <dbReference type="ARBA" id="ARBA00023157"/>
    </source>
</evidence>
<comment type="similarity">
    <text evidence="1">Belongs to the peptidase C1 family.</text>
</comment>
<dbReference type="InterPro" id="IPR025661">
    <property type="entry name" value="Pept_asp_AS"/>
</dbReference>
<dbReference type="Pfam" id="PF08246">
    <property type="entry name" value="Inhibitor_I29"/>
    <property type="match status" value="1"/>
</dbReference>
<dbReference type="InterPro" id="IPR000668">
    <property type="entry name" value="Peptidase_C1A_C"/>
</dbReference>
<dbReference type="PRINTS" id="PR00705">
    <property type="entry name" value="PAPAIN"/>
</dbReference>
<keyword evidence="7" id="KW-1185">Reference proteome</keyword>
<evidence type="ECO:0000259" key="4">
    <source>
        <dbReference type="SMART" id="SM00645"/>
    </source>
</evidence>
<evidence type="ECO:0000313" key="6">
    <source>
        <dbReference type="EMBL" id="KAK1387682.1"/>
    </source>
</evidence>
<organism evidence="6 7">
    <name type="scientific">Heracleum sosnowskyi</name>
    <dbReference type="NCBI Taxonomy" id="360622"/>
    <lineage>
        <taxon>Eukaryota</taxon>
        <taxon>Viridiplantae</taxon>
        <taxon>Streptophyta</taxon>
        <taxon>Embryophyta</taxon>
        <taxon>Tracheophyta</taxon>
        <taxon>Spermatophyta</taxon>
        <taxon>Magnoliopsida</taxon>
        <taxon>eudicotyledons</taxon>
        <taxon>Gunneridae</taxon>
        <taxon>Pentapetalae</taxon>
        <taxon>asterids</taxon>
        <taxon>campanulids</taxon>
        <taxon>Apiales</taxon>
        <taxon>Apiaceae</taxon>
        <taxon>Apioideae</taxon>
        <taxon>apioid superclade</taxon>
        <taxon>Tordylieae</taxon>
        <taxon>Tordyliinae</taxon>
        <taxon>Heracleum</taxon>
    </lineage>
</organism>
<accession>A0AAD8IKY7</accession>
<dbReference type="InterPro" id="IPR039417">
    <property type="entry name" value="Peptidase_C1A_papain-like"/>
</dbReference>
<name>A0AAD8IKY7_9APIA</name>
<evidence type="ECO:0000313" key="7">
    <source>
        <dbReference type="Proteomes" id="UP001237642"/>
    </source>
</evidence>
<sequence length="291" mass="32452">MEAKKLVLVFLSLALVLGLCQCFEYHDKELESEEGLWGMYERWRSHHTLSRSLEDKNKRFNVFKANVEHVHNTNKLDKPYKLKLNKFADMTNQEFRTLYAGSKVNHHRMFRGERLGNSTFMYENVHNVAPAVDWRQKGAVTPVKDQGQCGSCWAFSTASHPAVSIDGHEDVPANNENALLKAAANQPIAVAIDAGGSDFQFYSEGVFNGYGGTDLDHGVAVVGFGATKDGTKYWIVKNSWGAEWGESGYIRMKRGISAREGICGIAMEASYPIKNSSSNPSDQMTTSKEEL</sequence>
<dbReference type="PROSITE" id="PS00639">
    <property type="entry name" value="THIOL_PROTEASE_HIS"/>
    <property type="match status" value="1"/>
</dbReference>
<comment type="caution">
    <text evidence="6">The sequence shown here is derived from an EMBL/GenBank/DDBJ whole genome shotgun (WGS) entry which is preliminary data.</text>
</comment>
<evidence type="ECO:0000256" key="1">
    <source>
        <dbReference type="ARBA" id="ARBA00008455"/>
    </source>
</evidence>
<protein>
    <submittedName>
        <fullName evidence="6">Uncharacterized protein</fullName>
    </submittedName>
</protein>
<dbReference type="Proteomes" id="UP001237642">
    <property type="component" value="Unassembled WGS sequence"/>
</dbReference>
<reference evidence="6" key="2">
    <citation type="submission" date="2023-05" db="EMBL/GenBank/DDBJ databases">
        <authorList>
            <person name="Schelkunov M.I."/>
        </authorList>
    </citation>
    <scope>NUCLEOTIDE SEQUENCE</scope>
    <source>
        <strain evidence="6">Hsosn_3</strain>
        <tissue evidence="6">Leaf</tissue>
    </source>
</reference>
<feature type="signal peptide" evidence="3">
    <location>
        <begin position="1"/>
        <end position="22"/>
    </location>
</feature>
<keyword evidence="3" id="KW-0732">Signal</keyword>
<dbReference type="InterPro" id="IPR038765">
    <property type="entry name" value="Papain-like_cys_pep_sf"/>
</dbReference>
<dbReference type="PROSITE" id="PS00139">
    <property type="entry name" value="THIOL_PROTEASE_CYS"/>
    <property type="match status" value="1"/>
</dbReference>
<proteinExistence type="inferred from homology"/>
<feature type="domain" description="Peptidase C1A papain C-terminal" evidence="4">
    <location>
        <begin position="128"/>
        <end position="273"/>
    </location>
</feature>
<dbReference type="Pfam" id="PF00112">
    <property type="entry name" value="Peptidase_C1"/>
    <property type="match status" value="2"/>
</dbReference>
<dbReference type="Gene3D" id="3.90.70.10">
    <property type="entry name" value="Cysteine proteinases"/>
    <property type="match status" value="2"/>
</dbReference>
<dbReference type="GO" id="GO:0008234">
    <property type="term" value="F:cysteine-type peptidase activity"/>
    <property type="evidence" value="ECO:0007669"/>
    <property type="project" value="InterPro"/>
</dbReference>
<dbReference type="InterPro" id="IPR000169">
    <property type="entry name" value="Pept_cys_AS"/>
</dbReference>
<evidence type="ECO:0000256" key="3">
    <source>
        <dbReference type="SAM" id="SignalP"/>
    </source>
</evidence>
<dbReference type="PANTHER" id="PTHR12411">
    <property type="entry name" value="CYSTEINE PROTEASE FAMILY C1-RELATED"/>
    <property type="match status" value="1"/>
</dbReference>
<dbReference type="PROSITE" id="PS00640">
    <property type="entry name" value="THIOL_PROTEASE_ASN"/>
    <property type="match status" value="1"/>
</dbReference>
<feature type="domain" description="Cathepsin propeptide inhibitor" evidence="5">
    <location>
        <begin position="40"/>
        <end position="95"/>
    </location>
</feature>
<dbReference type="InterPro" id="IPR025660">
    <property type="entry name" value="Pept_his_AS"/>
</dbReference>
<reference evidence="6" key="1">
    <citation type="submission" date="2023-02" db="EMBL/GenBank/DDBJ databases">
        <title>Genome of toxic invasive species Heracleum sosnowskyi carries increased number of genes despite the absence of recent whole-genome duplications.</title>
        <authorList>
            <person name="Schelkunov M."/>
            <person name="Shtratnikova V."/>
            <person name="Makarenko M."/>
            <person name="Klepikova A."/>
            <person name="Omelchenko D."/>
            <person name="Novikova G."/>
            <person name="Obukhova E."/>
            <person name="Bogdanov V."/>
            <person name="Penin A."/>
            <person name="Logacheva M."/>
        </authorList>
    </citation>
    <scope>NUCLEOTIDE SEQUENCE</scope>
    <source>
        <strain evidence="6">Hsosn_3</strain>
        <tissue evidence="6">Leaf</tissue>
    </source>
</reference>
<dbReference type="SMART" id="SM00645">
    <property type="entry name" value="Pept_C1"/>
    <property type="match status" value="1"/>
</dbReference>
<feature type="chain" id="PRO_5042248931" evidence="3">
    <location>
        <begin position="23"/>
        <end position="291"/>
    </location>
</feature>
<dbReference type="InterPro" id="IPR013128">
    <property type="entry name" value="Peptidase_C1A"/>
</dbReference>
<keyword evidence="2" id="KW-1015">Disulfide bond</keyword>
<dbReference type="SMART" id="SM00848">
    <property type="entry name" value="Inhibitor_I29"/>
    <property type="match status" value="1"/>
</dbReference>
<dbReference type="GO" id="GO:0006508">
    <property type="term" value="P:proteolysis"/>
    <property type="evidence" value="ECO:0007669"/>
    <property type="project" value="InterPro"/>
</dbReference>